<keyword evidence="2" id="KW-1185">Reference proteome</keyword>
<evidence type="ECO:0000313" key="2">
    <source>
        <dbReference type="Proteomes" id="UP000821865"/>
    </source>
</evidence>
<proteinExistence type="predicted"/>
<dbReference type="Proteomes" id="UP000821865">
    <property type="component" value="Chromosome 7"/>
</dbReference>
<evidence type="ECO:0000313" key="1">
    <source>
        <dbReference type="EMBL" id="KAH7941141.1"/>
    </source>
</evidence>
<dbReference type="EMBL" id="CM023476">
    <property type="protein sequence ID" value="KAH7941141.1"/>
    <property type="molecule type" value="Genomic_DNA"/>
</dbReference>
<gene>
    <name evidence="1" type="ORF">HPB49_010335</name>
</gene>
<sequence length="327" mass="36991">MRAVCIALIALVGVAAARISIPLMKMNSTITNMYYNSSEELGHIAPLNYTQMSQLFNFHRHNSPMSHRRVVQLCSEDRPLFDNSRSSSYRPYGIWVSAPYIGGGSILGTAARETIHVAGIKVVDQLFVEATVIDPKIYNGVKFDGAIGLSIESRFLSEHWSIFDHMFWNRVLPEPVFAFYFHPTVNGSDGEFVLGGIEKSHYDGDLTYAQSATDEWIVRFQGVKIGQRWYQSDNLYAKPVSALPFIYGPQKHIDLIHKTLNASRTSYGEVNSTCYTGFVVDTVHQLPGGSTWLLGQNFLRRVYTIFETGIFLWDKRLAFAYARESLY</sequence>
<accession>A0ACB8CEM5</accession>
<protein>
    <submittedName>
        <fullName evidence="1">Uncharacterized protein</fullName>
    </submittedName>
</protein>
<reference evidence="1" key="1">
    <citation type="submission" date="2020-05" db="EMBL/GenBank/DDBJ databases">
        <title>Large-scale comparative analyses of tick genomes elucidate their genetic diversity and vector capacities.</title>
        <authorList>
            <person name="Jia N."/>
            <person name="Wang J."/>
            <person name="Shi W."/>
            <person name="Du L."/>
            <person name="Sun Y."/>
            <person name="Zhan W."/>
            <person name="Jiang J."/>
            <person name="Wang Q."/>
            <person name="Zhang B."/>
            <person name="Ji P."/>
            <person name="Sakyi L.B."/>
            <person name="Cui X."/>
            <person name="Yuan T."/>
            <person name="Jiang B."/>
            <person name="Yang W."/>
            <person name="Lam T.T.-Y."/>
            <person name="Chang Q."/>
            <person name="Ding S."/>
            <person name="Wang X."/>
            <person name="Zhu J."/>
            <person name="Ruan X."/>
            <person name="Zhao L."/>
            <person name="Wei J."/>
            <person name="Que T."/>
            <person name="Du C."/>
            <person name="Cheng J."/>
            <person name="Dai P."/>
            <person name="Han X."/>
            <person name="Huang E."/>
            <person name="Gao Y."/>
            <person name="Liu J."/>
            <person name="Shao H."/>
            <person name="Ye R."/>
            <person name="Li L."/>
            <person name="Wei W."/>
            <person name="Wang X."/>
            <person name="Wang C."/>
            <person name="Yang T."/>
            <person name="Huo Q."/>
            <person name="Li W."/>
            <person name="Guo W."/>
            <person name="Chen H."/>
            <person name="Zhou L."/>
            <person name="Ni X."/>
            <person name="Tian J."/>
            <person name="Zhou Y."/>
            <person name="Sheng Y."/>
            <person name="Liu T."/>
            <person name="Pan Y."/>
            <person name="Xia L."/>
            <person name="Li J."/>
            <person name="Zhao F."/>
            <person name="Cao W."/>
        </authorList>
    </citation>
    <scope>NUCLEOTIDE SEQUENCE</scope>
    <source>
        <strain evidence="1">Dsil-2018</strain>
    </source>
</reference>
<name>A0ACB8CEM5_DERSI</name>
<organism evidence="1 2">
    <name type="scientific">Dermacentor silvarum</name>
    <name type="common">Tick</name>
    <dbReference type="NCBI Taxonomy" id="543639"/>
    <lineage>
        <taxon>Eukaryota</taxon>
        <taxon>Metazoa</taxon>
        <taxon>Ecdysozoa</taxon>
        <taxon>Arthropoda</taxon>
        <taxon>Chelicerata</taxon>
        <taxon>Arachnida</taxon>
        <taxon>Acari</taxon>
        <taxon>Parasitiformes</taxon>
        <taxon>Ixodida</taxon>
        <taxon>Ixodoidea</taxon>
        <taxon>Ixodidae</taxon>
        <taxon>Rhipicephalinae</taxon>
        <taxon>Dermacentor</taxon>
    </lineage>
</organism>
<comment type="caution">
    <text evidence="1">The sequence shown here is derived from an EMBL/GenBank/DDBJ whole genome shotgun (WGS) entry which is preliminary data.</text>
</comment>